<comment type="caution">
    <text evidence="2">The sequence shown here is derived from an EMBL/GenBank/DDBJ whole genome shotgun (WGS) entry which is preliminary data.</text>
</comment>
<dbReference type="AlphaFoldDB" id="A0A9P9WUZ8"/>
<dbReference type="SUPFAM" id="SSF54427">
    <property type="entry name" value="NTF2-like"/>
    <property type="match status" value="1"/>
</dbReference>
<dbReference type="Gene3D" id="3.10.450.50">
    <property type="match status" value="1"/>
</dbReference>
<gene>
    <name evidence="2" type="ORF">JX265_002723</name>
</gene>
<organism evidence="2 3">
    <name type="scientific">Neoarthrinium moseri</name>
    <dbReference type="NCBI Taxonomy" id="1658444"/>
    <lineage>
        <taxon>Eukaryota</taxon>
        <taxon>Fungi</taxon>
        <taxon>Dikarya</taxon>
        <taxon>Ascomycota</taxon>
        <taxon>Pezizomycotina</taxon>
        <taxon>Sordariomycetes</taxon>
        <taxon>Xylariomycetidae</taxon>
        <taxon>Amphisphaeriales</taxon>
        <taxon>Apiosporaceae</taxon>
        <taxon>Neoarthrinium</taxon>
    </lineage>
</organism>
<dbReference type="Proteomes" id="UP000829685">
    <property type="component" value="Unassembled WGS sequence"/>
</dbReference>
<dbReference type="OrthoDB" id="4828938at2759"/>
<evidence type="ECO:0000313" key="3">
    <source>
        <dbReference type="Proteomes" id="UP000829685"/>
    </source>
</evidence>
<reference evidence="2" key="1">
    <citation type="submission" date="2021-03" db="EMBL/GenBank/DDBJ databases">
        <title>Revisited historic fungal species revealed as producer of novel bioactive compounds through whole genome sequencing and comparative genomics.</title>
        <authorList>
            <person name="Vignolle G.A."/>
            <person name="Hochenegger N."/>
            <person name="Mach R.L."/>
            <person name="Mach-Aigner A.R."/>
            <person name="Javad Rahimi M."/>
            <person name="Salim K.A."/>
            <person name="Chan C.M."/>
            <person name="Lim L.B.L."/>
            <person name="Cai F."/>
            <person name="Druzhinina I.S."/>
            <person name="U'Ren J.M."/>
            <person name="Derntl C."/>
        </authorList>
    </citation>
    <scope>NUCLEOTIDE SEQUENCE</scope>
    <source>
        <strain evidence="2">TUCIM 5799</strain>
    </source>
</reference>
<dbReference type="EMBL" id="JAFIMR010000004">
    <property type="protein sequence ID" value="KAI1879769.1"/>
    <property type="molecule type" value="Genomic_DNA"/>
</dbReference>
<evidence type="ECO:0000313" key="2">
    <source>
        <dbReference type="EMBL" id="KAI1879769.1"/>
    </source>
</evidence>
<protein>
    <recommendedName>
        <fullName evidence="1">SnoaL-like domain-containing protein</fullName>
    </recommendedName>
</protein>
<accession>A0A9P9WUZ8</accession>
<feature type="domain" description="SnoaL-like" evidence="1">
    <location>
        <begin position="12"/>
        <end position="122"/>
    </location>
</feature>
<dbReference type="InterPro" id="IPR037401">
    <property type="entry name" value="SnoaL-like"/>
</dbReference>
<dbReference type="Pfam" id="PF12680">
    <property type="entry name" value="SnoaL_2"/>
    <property type="match status" value="1"/>
</dbReference>
<sequence>MSTQITRKEFLEYVRAFNAHDFDKQYSYYDDDVILDLPDPQTGKLRGKKGIMAHYAPLFEVAEEVLVPMHLAVDGDNIFYVMESYFCYNKKLDHGVFGYPVEPGDIIKIRVWAHYQIKNKKMYYITCNLFQKWFLGKVSLKEAVAESRTRADDEFKSFT</sequence>
<name>A0A9P9WUZ8_9PEZI</name>
<evidence type="ECO:0000259" key="1">
    <source>
        <dbReference type="Pfam" id="PF12680"/>
    </source>
</evidence>
<keyword evidence="3" id="KW-1185">Reference proteome</keyword>
<proteinExistence type="predicted"/>
<dbReference type="InterPro" id="IPR032710">
    <property type="entry name" value="NTF2-like_dom_sf"/>
</dbReference>